<feature type="transmembrane region" description="Helical" evidence="5">
    <location>
        <begin position="6"/>
        <end position="23"/>
    </location>
</feature>
<name>A0A9D4D662_DREPO</name>
<evidence type="ECO:0000313" key="7">
    <source>
        <dbReference type="EMBL" id="KAH3739753.1"/>
    </source>
</evidence>
<evidence type="ECO:0000259" key="6">
    <source>
        <dbReference type="PROSITE" id="PS50262"/>
    </source>
</evidence>
<accession>A0A9D4D662</accession>
<proteinExistence type="predicted"/>
<evidence type="ECO:0000256" key="5">
    <source>
        <dbReference type="SAM" id="Phobius"/>
    </source>
</evidence>
<feature type="transmembrane region" description="Helical" evidence="5">
    <location>
        <begin position="30"/>
        <end position="54"/>
    </location>
</feature>
<dbReference type="Gene3D" id="1.20.1070.10">
    <property type="entry name" value="Rhodopsin 7-helix transmembrane proteins"/>
    <property type="match status" value="1"/>
</dbReference>
<reference evidence="7" key="2">
    <citation type="submission" date="2020-11" db="EMBL/GenBank/DDBJ databases">
        <authorList>
            <person name="McCartney M.A."/>
            <person name="Auch B."/>
            <person name="Kono T."/>
            <person name="Mallez S."/>
            <person name="Becker A."/>
            <person name="Gohl D.M."/>
            <person name="Silverstein K.A.T."/>
            <person name="Koren S."/>
            <person name="Bechman K.B."/>
            <person name="Herman A."/>
            <person name="Abrahante J.E."/>
            <person name="Garbe J."/>
        </authorList>
    </citation>
    <scope>NUCLEOTIDE SEQUENCE</scope>
    <source>
        <strain evidence="7">Duluth1</strain>
        <tissue evidence="7">Whole animal</tissue>
    </source>
</reference>
<reference evidence="7" key="1">
    <citation type="journal article" date="2019" name="bioRxiv">
        <title>The Genome of the Zebra Mussel, Dreissena polymorpha: A Resource for Invasive Species Research.</title>
        <authorList>
            <person name="McCartney M.A."/>
            <person name="Auch B."/>
            <person name="Kono T."/>
            <person name="Mallez S."/>
            <person name="Zhang Y."/>
            <person name="Obille A."/>
            <person name="Becker A."/>
            <person name="Abrahante J.E."/>
            <person name="Garbe J."/>
            <person name="Badalamenti J.P."/>
            <person name="Herman A."/>
            <person name="Mangelson H."/>
            <person name="Liachko I."/>
            <person name="Sullivan S."/>
            <person name="Sone E.D."/>
            <person name="Koren S."/>
            <person name="Silverstein K.A.T."/>
            <person name="Beckman K.B."/>
            <person name="Gohl D.M."/>
        </authorList>
    </citation>
    <scope>NUCLEOTIDE SEQUENCE</scope>
    <source>
        <strain evidence="7">Duluth1</strain>
        <tissue evidence="7">Whole animal</tissue>
    </source>
</reference>
<dbReference type="EMBL" id="JAIWYP010000011">
    <property type="protein sequence ID" value="KAH3739753.1"/>
    <property type="molecule type" value="Genomic_DNA"/>
</dbReference>
<organism evidence="7 8">
    <name type="scientific">Dreissena polymorpha</name>
    <name type="common">Zebra mussel</name>
    <name type="synonym">Mytilus polymorpha</name>
    <dbReference type="NCBI Taxonomy" id="45954"/>
    <lineage>
        <taxon>Eukaryota</taxon>
        <taxon>Metazoa</taxon>
        <taxon>Spiralia</taxon>
        <taxon>Lophotrochozoa</taxon>
        <taxon>Mollusca</taxon>
        <taxon>Bivalvia</taxon>
        <taxon>Autobranchia</taxon>
        <taxon>Heteroconchia</taxon>
        <taxon>Euheterodonta</taxon>
        <taxon>Imparidentia</taxon>
        <taxon>Neoheterodontei</taxon>
        <taxon>Myida</taxon>
        <taxon>Dreissenoidea</taxon>
        <taxon>Dreissenidae</taxon>
        <taxon>Dreissena</taxon>
    </lineage>
</organism>
<keyword evidence="4 5" id="KW-0472">Membrane</keyword>
<dbReference type="GO" id="GO:0016020">
    <property type="term" value="C:membrane"/>
    <property type="evidence" value="ECO:0007669"/>
    <property type="project" value="UniProtKB-SubCell"/>
</dbReference>
<evidence type="ECO:0000256" key="2">
    <source>
        <dbReference type="ARBA" id="ARBA00022692"/>
    </source>
</evidence>
<comment type="caution">
    <text evidence="7">The sequence shown here is derived from an EMBL/GenBank/DDBJ whole genome shotgun (WGS) entry which is preliminary data.</text>
</comment>
<gene>
    <name evidence="7" type="ORF">DPMN_046440</name>
</gene>
<evidence type="ECO:0000256" key="3">
    <source>
        <dbReference type="ARBA" id="ARBA00022989"/>
    </source>
</evidence>
<keyword evidence="8" id="KW-1185">Reference proteome</keyword>
<feature type="domain" description="G-protein coupled receptors family 1 profile" evidence="6">
    <location>
        <begin position="13"/>
        <end position="74"/>
    </location>
</feature>
<dbReference type="SUPFAM" id="SSF81321">
    <property type="entry name" value="Family A G protein-coupled receptor-like"/>
    <property type="match status" value="1"/>
</dbReference>
<keyword evidence="3 5" id="KW-1133">Transmembrane helix</keyword>
<comment type="subcellular location">
    <subcellularLocation>
        <location evidence="1">Membrane</location>
    </subcellularLocation>
</comment>
<evidence type="ECO:0000256" key="4">
    <source>
        <dbReference type="ARBA" id="ARBA00023136"/>
    </source>
</evidence>
<protein>
    <recommendedName>
        <fullName evidence="6">G-protein coupled receptors family 1 profile domain-containing protein</fullName>
    </recommendedName>
</protein>
<dbReference type="InterPro" id="IPR017452">
    <property type="entry name" value="GPCR_Rhodpsn_7TM"/>
</dbReference>
<keyword evidence="2 5" id="KW-0812">Transmembrane</keyword>
<dbReference type="Proteomes" id="UP000828390">
    <property type="component" value="Unassembled WGS sequence"/>
</dbReference>
<dbReference type="AlphaFoldDB" id="A0A9D4D662"/>
<dbReference type="PROSITE" id="PS50262">
    <property type="entry name" value="G_PROTEIN_RECEP_F1_2"/>
    <property type="match status" value="1"/>
</dbReference>
<evidence type="ECO:0000313" key="8">
    <source>
        <dbReference type="Proteomes" id="UP000828390"/>
    </source>
</evidence>
<sequence length="74" mass="8166">MIPPILISVGTFGNAMTIFVLLHQKKMTSTALFLIVLALSDTLMLFSGLLPAWVRYTLVIDILWLSNTGCKAQL</sequence>
<evidence type="ECO:0000256" key="1">
    <source>
        <dbReference type="ARBA" id="ARBA00004370"/>
    </source>
</evidence>